<evidence type="ECO:0000313" key="2">
    <source>
        <dbReference type="EMBL" id="NDY57303.1"/>
    </source>
</evidence>
<comment type="caution">
    <text evidence="2">The sequence shown here is derived from an EMBL/GenBank/DDBJ whole genome shotgun (WGS) entry which is preliminary data.</text>
</comment>
<reference evidence="2 3" key="1">
    <citation type="submission" date="2020-02" db="EMBL/GenBank/DDBJ databases">
        <title>Comparative genomics of sulfur disproportionating microorganisms.</title>
        <authorList>
            <person name="Ward L.M."/>
            <person name="Bertran E."/>
            <person name="Johnston D.T."/>
        </authorList>
    </citation>
    <scope>NUCLEOTIDE SEQUENCE [LARGE SCALE GENOMIC DNA]</scope>
    <source>
        <strain evidence="2 3">DSM 3696</strain>
    </source>
</reference>
<keyword evidence="3" id="KW-1185">Reference proteome</keyword>
<protein>
    <submittedName>
        <fullName evidence="2">DUF5320 domain-containing protein</fullName>
    </submittedName>
</protein>
<proteinExistence type="predicted"/>
<dbReference type="AlphaFoldDB" id="A0A7K3NN98"/>
<evidence type="ECO:0000313" key="3">
    <source>
        <dbReference type="Proteomes" id="UP000469724"/>
    </source>
</evidence>
<dbReference type="Proteomes" id="UP000469724">
    <property type="component" value="Unassembled WGS sequence"/>
</dbReference>
<feature type="compositionally biased region" description="Gly residues" evidence="1">
    <location>
        <begin position="1"/>
        <end position="21"/>
    </location>
</feature>
<gene>
    <name evidence="2" type="ORF">G3N56_11175</name>
</gene>
<accession>A0A7K3NN98</accession>
<feature type="region of interest" description="Disordered" evidence="1">
    <location>
        <begin position="1"/>
        <end position="87"/>
    </location>
</feature>
<dbReference type="EMBL" id="JAAGRQ010000043">
    <property type="protein sequence ID" value="NDY57303.1"/>
    <property type="molecule type" value="Genomic_DNA"/>
</dbReference>
<name>A0A7K3NN98_9BACT</name>
<dbReference type="RefSeq" id="WP_163302345.1">
    <property type="nucleotide sequence ID" value="NZ_JAAGRQ010000043.1"/>
</dbReference>
<feature type="compositionally biased region" description="Gly residues" evidence="1">
    <location>
        <begin position="30"/>
        <end position="70"/>
    </location>
</feature>
<sequence length="113" mass="11066">MPGFNGMGPQGNGPFTGGGRGMCAQPGTGMAVGRGMGQGRRCGMGRRGAGGQGMGQGMGQGQGMGRGMGMSQGVAQSVGQGPAEPGAAMSPEEYVAWLEAELAKTRAKTGQGS</sequence>
<evidence type="ECO:0000256" key="1">
    <source>
        <dbReference type="SAM" id="MobiDB-lite"/>
    </source>
</evidence>
<organism evidence="2 3">
    <name type="scientific">Desulfolutivibrio sulfodismutans</name>
    <dbReference type="NCBI Taxonomy" id="63561"/>
    <lineage>
        <taxon>Bacteria</taxon>
        <taxon>Pseudomonadati</taxon>
        <taxon>Thermodesulfobacteriota</taxon>
        <taxon>Desulfovibrionia</taxon>
        <taxon>Desulfovibrionales</taxon>
        <taxon>Desulfovibrionaceae</taxon>
        <taxon>Desulfolutivibrio</taxon>
    </lineage>
</organism>